<dbReference type="AlphaFoldDB" id="A0AAN6RGU2"/>
<evidence type="ECO:0000256" key="2">
    <source>
        <dbReference type="ARBA" id="ARBA00009761"/>
    </source>
</evidence>
<sequence>MADHPATPRILAPHLSTFQHKIVRLLGRVVQLRGETAVIDAGGNVNVILNRDSHLALNHAVEIIGKVDGNLNVKVQAATDWGTNVDFNAAAAVVEATHRHREIFYDAD</sequence>
<dbReference type="InterPro" id="IPR012340">
    <property type="entry name" value="NA-bd_OB-fold"/>
</dbReference>
<evidence type="ECO:0000256" key="1">
    <source>
        <dbReference type="ARBA" id="ARBA00004123"/>
    </source>
</evidence>
<dbReference type="SUPFAM" id="SSF50249">
    <property type="entry name" value="Nucleic acid-binding proteins"/>
    <property type="match status" value="1"/>
</dbReference>
<dbReference type="Proteomes" id="UP001280581">
    <property type="component" value="Unassembled WGS sequence"/>
</dbReference>
<name>A0AAN6RGU2_9PLEO</name>
<evidence type="ECO:0008006" key="6">
    <source>
        <dbReference type="Google" id="ProtNLM"/>
    </source>
</evidence>
<evidence type="ECO:0000256" key="3">
    <source>
        <dbReference type="ARBA" id="ARBA00023242"/>
    </source>
</evidence>
<dbReference type="GO" id="GO:0035861">
    <property type="term" value="C:site of double-strand break"/>
    <property type="evidence" value="ECO:0007669"/>
    <property type="project" value="TreeGrafter"/>
</dbReference>
<organism evidence="4 5">
    <name type="scientific">Pseudopithomyces chartarum</name>
    <dbReference type="NCBI Taxonomy" id="1892770"/>
    <lineage>
        <taxon>Eukaryota</taxon>
        <taxon>Fungi</taxon>
        <taxon>Dikarya</taxon>
        <taxon>Ascomycota</taxon>
        <taxon>Pezizomycotina</taxon>
        <taxon>Dothideomycetes</taxon>
        <taxon>Pleosporomycetidae</taxon>
        <taxon>Pleosporales</taxon>
        <taxon>Massarineae</taxon>
        <taxon>Didymosphaeriaceae</taxon>
        <taxon>Pseudopithomyces</taxon>
    </lineage>
</organism>
<dbReference type="GO" id="GO:0006284">
    <property type="term" value="P:base-excision repair"/>
    <property type="evidence" value="ECO:0007669"/>
    <property type="project" value="TreeGrafter"/>
</dbReference>
<comment type="similarity">
    <text evidence="2">Belongs to the replication factor A protein 3 family.</text>
</comment>
<comment type="subcellular location">
    <subcellularLocation>
        <location evidence="1">Nucleus</location>
    </subcellularLocation>
</comment>
<dbReference type="GO" id="GO:0003684">
    <property type="term" value="F:damaged DNA binding"/>
    <property type="evidence" value="ECO:0007669"/>
    <property type="project" value="TreeGrafter"/>
</dbReference>
<dbReference type="Gene3D" id="2.40.50.140">
    <property type="entry name" value="Nucleic acid-binding proteins"/>
    <property type="match status" value="1"/>
</dbReference>
<dbReference type="InterPro" id="IPR013970">
    <property type="entry name" value="Rfa2"/>
</dbReference>
<dbReference type="Pfam" id="PF08661">
    <property type="entry name" value="Rep_fac-A_3"/>
    <property type="match status" value="1"/>
</dbReference>
<gene>
    <name evidence="4" type="ORF">GRF29_44g289018</name>
</gene>
<comment type="caution">
    <text evidence="4">The sequence shown here is derived from an EMBL/GenBank/DDBJ whole genome shotgun (WGS) entry which is preliminary data.</text>
</comment>
<accession>A0AAN6RGU2</accession>
<dbReference type="EMBL" id="WVTA01000005">
    <property type="protein sequence ID" value="KAK3209643.1"/>
    <property type="molecule type" value="Genomic_DNA"/>
</dbReference>
<evidence type="ECO:0000313" key="5">
    <source>
        <dbReference type="Proteomes" id="UP001280581"/>
    </source>
</evidence>
<dbReference type="GO" id="GO:0006298">
    <property type="term" value="P:mismatch repair"/>
    <property type="evidence" value="ECO:0007669"/>
    <property type="project" value="TreeGrafter"/>
</dbReference>
<dbReference type="GO" id="GO:0005662">
    <property type="term" value="C:DNA replication factor A complex"/>
    <property type="evidence" value="ECO:0007669"/>
    <property type="project" value="TreeGrafter"/>
</dbReference>
<dbReference type="PANTHER" id="PTHR15114">
    <property type="entry name" value="REPLICATION PROTEIN A3"/>
    <property type="match status" value="1"/>
</dbReference>
<keyword evidence="3" id="KW-0539">Nucleus</keyword>
<dbReference type="GO" id="GO:0000724">
    <property type="term" value="P:double-strand break repair via homologous recombination"/>
    <property type="evidence" value="ECO:0007669"/>
    <property type="project" value="TreeGrafter"/>
</dbReference>
<evidence type="ECO:0000313" key="4">
    <source>
        <dbReference type="EMBL" id="KAK3209643.1"/>
    </source>
</evidence>
<proteinExistence type="inferred from homology"/>
<reference evidence="4 5" key="1">
    <citation type="submission" date="2021-02" db="EMBL/GenBank/DDBJ databases">
        <title>Genome assembly of Pseudopithomyces chartarum.</title>
        <authorList>
            <person name="Jauregui R."/>
            <person name="Singh J."/>
            <person name="Voisey C."/>
        </authorList>
    </citation>
    <scope>NUCLEOTIDE SEQUENCE [LARGE SCALE GENOMIC DNA]</scope>
    <source>
        <strain evidence="4 5">AGR01</strain>
    </source>
</reference>
<dbReference type="GO" id="GO:0003697">
    <property type="term" value="F:single-stranded DNA binding"/>
    <property type="evidence" value="ECO:0007669"/>
    <property type="project" value="TreeGrafter"/>
</dbReference>
<dbReference type="FunFam" id="2.40.50.140:FF:000271">
    <property type="entry name" value="Similar to ssDNA binding protein Ssb3"/>
    <property type="match status" value="1"/>
</dbReference>
<keyword evidence="5" id="KW-1185">Reference proteome</keyword>
<dbReference type="PANTHER" id="PTHR15114:SF1">
    <property type="entry name" value="REPLICATION PROTEIN A 14 KDA SUBUNIT"/>
    <property type="match status" value="1"/>
</dbReference>
<dbReference type="GO" id="GO:0006260">
    <property type="term" value="P:DNA replication"/>
    <property type="evidence" value="ECO:0007669"/>
    <property type="project" value="InterPro"/>
</dbReference>
<dbReference type="CDD" id="cd04479">
    <property type="entry name" value="RPA3"/>
    <property type="match status" value="1"/>
</dbReference>
<dbReference type="GO" id="GO:0006289">
    <property type="term" value="P:nucleotide-excision repair"/>
    <property type="evidence" value="ECO:0007669"/>
    <property type="project" value="TreeGrafter"/>
</dbReference>
<protein>
    <recommendedName>
        <fullName evidence="6">Replication factor A protein 3</fullName>
    </recommendedName>
</protein>